<evidence type="ECO:0000313" key="10">
    <source>
        <dbReference type="Proteomes" id="UP000603912"/>
    </source>
</evidence>
<reference evidence="9" key="2">
    <citation type="submission" date="2020-09" db="EMBL/GenBank/DDBJ databases">
        <authorList>
            <person name="Sun Q."/>
            <person name="Zhou Y."/>
        </authorList>
    </citation>
    <scope>NUCLEOTIDE SEQUENCE</scope>
    <source>
        <strain evidence="9">CGMCC 1.12214</strain>
    </source>
</reference>
<dbReference type="SUPFAM" id="SSF161098">
    <property type="entry name" value="MetI-like"/>
    <property type="match status" value="1"/>
</dbReference>
<evidence type="ECO:0000256" key="1">
    <source>
        <dbReference type="ARBA" id="ARBA00004651"/>
    </source>
</evidence>
<keyword evidence="10" id="KW-1185">Reference proteome</keyword>
<feature type="transmembrane region" description="Helical" evidence="7">
    <location>
        <begin position="100"/>
        <end position="122"/>
    </location>
</feature>
<dbReference type="Gene3D" id="1.10.3720.10">
    <property type="entry name" value="MetI-like"/>
    <property type="match status" value="1"/>
</dbReference>
<comment type="subcellular location">
    <subcellularLocation>
        <location evidence="1 7">Cell membrane</location>
        <topology evidence="1 7">Multi-pass membrane protein</topology>
    </subcellularLocation>
</comment>
<feature type="transmembrane region" description="Helical" evidence="7">
    <location>
        <begin position="12"/>
        <end position="31"/>
    </location>
</feature>
<dbReference type="InterPro" id="IPR045621">
    <property type="entry name" value="BPD_transp_1_N"/>
</dbReference>
<organism evidence="9 10">
    <name type="scientific">Alsobacter metallidurans</name>
    <dbReference type="NCBI Taxonomy" id="340221"/>
    <lineage>
        <taxon>Bacteria</taxon>
        <taxon>Pseudomonadati</taxon>
        <taxon>Pseudomonadota</taxon>
        <taxon>Alphaproteobacteria</taxon>
        <taxon>Hyphomicrobiales</taxon>
        <taxon>Alsobacteraceae</taxon>
        <taxon>Alsobacter</taxon>
    </lineage>
</organism>
<dbReference type="PROSITE" id="PS50928">
    <property type="entry name" value="ABC_TM1"/>
    <property type="match status" value="1"/>
</dbReference>
<dbReference type="PANTHER" id="PTHR43163:SF2">
    <property type="entry name" value="ABC TRANSPORTER PERMEASE PROTEIN"/>
    <property type="match status" value="1"/>
</dbReference>
<keyword evidence="2 7" id="KW-0813">Transport</keyword>
<evidence type="ECO:0000256" key="7">
    <source>
        <dbReference type="RuleBase" id="RU363032"/>
    </source>
</evidence>
<comment type="caution">
    <text evidence="9">The sequence shown here is derived from an EMBL/GenBank/DDBJ whole genome shotgun (WGS) entry which is preliminary data.</text>
</comment>
<protein>
    <submittedName>
        <fullName evidence="9">ABC transporter permease</fullName>
    </submittedName>
</protein>
<proteinExistence type="inferred from homology"/>
<dbReference type="CDD" id="cd06261">
    <property type="entry name" value="TM_PBP2"/>
    <property type="match status" value="1"/>
</dbReference>
<dbReference type="PANTHER" id="PTHR43163">
    <property type="entry name" value="DIPEPTIDE TRANSPORT SYSTEM PERMEASE PROTEIN DPPB-RELATED"/>
    <property type="match status" value="1"/>
</dbReference>
<dbReference type="Pfam" id="PF00528">
    <property type="entry name" value="BPD_transp_1"/>
    <property type="match status" value="1"/>
</dbReference>
<keyword evidence="5 7" id="KW-1133">Transmembrane helix</keyword>
<keyword evidence="6 7" id="KW-0472">Membrane</keyword>
<dbReference type="GO" id="GO:0005886">
    <property type="term" value="C:plasma membrane"/>
    <property type="evidence" value="ECO:0007669"/>
    <property type="project" value="UniProtKB-SubCell"/>
</dbReference>
<dbReference type="AlphaFoldDB" id="A0A917MGZ9"/>
<feature type="transmembrane region" description="Helical" evidence="7">
    <location>
        <begin position="188"/>
        <end position="207"/>
    </location>
</feature>
<accession>A0A917MGZ9</accession>
<dbReference type="GO" id="GO:0055085">
    <property type="term" value="P:transmembrane transport"/>
    <property type="evidence" value="ECO:0007669"/>
    <property type="project" value="InterPro"/>
</dbReference>
<feature type="transmembrane region" description="Helical" evidence="7">
    <location>
        <begin position="290"/>
        <end position="314"/>
    </location>
</feature>
<dbReference type="InterPro" id="IPR000515">
    <property type="entry name" value="MetI-like"/>
</dbReference>
<sequence length="325" mass="35403">MLVYFIRRLGQAALVVAVMGAIVFVSIYMVGNPVDVLANPNADAKEMAEIAGRLGLDKPLHEQFALFVWNALHGDLGRSFVFNEPALKLIIQRMPATLELAFAALIVSVLIGIPLGMLAGLWPHSVWGRGIMTGSILGFSLPNFWIGLMLILLFAVQLRWLPSGGRGETVTVLGVPVSFLTVDGLRHLVLPAFTLALYKAALVIRLARAGTREAMLQDYVRFARAKGLSPSRIILVHVLKNIMIPITTVLGLEFGGMIAFAVVTETVFAYPGMGKLLIDSIGRLDRPIIVAYLMMVVVVFVVINFVVDLIYAALDPRVRLSEQGS</sequence>
<evidence type="ECO:0000256" key="4">
    <source>
        <dbReference type="ARBA" id="ARBA00022692"/>
    </source>
</evidence>
<reference evidence="9" key="1">
    <citation type="journal article" date="2014" name="Int. J. Syst. Evol. Microbiol.">
        <title>Complete genome sequence of Corynebacterium casei LMG S-19264T (=DSM 44701T), isolated from a smear-ripened cheese.</title>
        <authorList>
            <consortium name="US DOE Joint Genome Institute (JGI-PGF)"/>
            <person name="Walter F."/>
            <person name="Albersmeier A."/>
            <person name="Kalinowski J."/>
            <person name="Ruckert C."/>
        </authorList>
    </citation>
    <scope>NUCLEOTIDE SEQUENCE</scope>
    <source>
        <strain evidence="9">CGMCC 1.12214</strain>
    </source>
</reference>
<feature type="transmembrane region" description="Helical" evidence="7">
    <location>
        <begin position="134"/>
        <end position="156"/>
    </location>
</feature>
<evidence type="ECO:0000256" key="5">
    <source>
        <dbReference type="ARBA" id="ARBA00022989"/>
    </source>
</evidence>
<evidence type="ECO:0000256" key="3">
    <source>
        <dbReference type="ARBA" id="ARBA00022475"/>
    </source>
</evidence>
<gene>
    <name evidence="9" type="ORF">GCM10007036_12210</name>
</gene>
<evidence type="ECO:0000256" key="2">
    <source>
        <dbReference type="ARBA" id="ARBA00022448"/>
    </source>
</evidence>
<dbReference type="Proteomes" id="UP000603912">
    <property type="component" value="Unassembled WGS sequence"/>
</dbReference>
<name>A0A917MGZ9_9HYPH</name>
<feature type="domain" description="ABC transmembrane type-1" evidence="8">
    <location>
        <begin position="94"/>
        <end position="311"/>
    </location>
</feature>
<dbReference type="InterPro" id="IPR035906">
    <property type="entry name" value="MetI-like_sf"/>
</dbReference>
<keyword evidence="4 7" id="KW-0812">Transmembrane</keyword>
<comment type="similarity">
    <text evidence="7">Belongs to the binding-protein-dependent transport system permease family.</text>
</comment>
<dbReference type="RefSeq" id="WP_188516783.1">
    <property type="nucleotide sequence ID" value="NZ_BMES01000001.1"/>
</dbReference>
<dbReference type="EMBL" id="BMES01000001">
    <property type="protein sequence ID" value="GGH13550.1"/>
    <property type="molecule type" value="Genomic_DNA"/>
</dbReference>
<evidence type="ECO:0000259" key="8">
    <source>
        <dbReference type="PROSITE" id="PS50928"/>
    </source>
</evidence>
<evidence type="ECO:0000256" key="6">
    <source>
        <dbReference type="ARBA" id="ARBA00023136"/>
    </source>
</evidence>
<evidence type="ECO:0000313" key="9">
    <source>
        <dbReference type="EMBL" id="GGH13550.1"/>
    </source>
</evidence>
<keyword evidence="3" id="KW-1003">Cell membrane</keyword>
<dbReference type="Pfam" id="PF19300">
    <property type="entry name" value="BPD_transp_1_N"/>
    <property type="match status" value="1"/>
</dbReference>